<evidence type="ECO:0000256" key="5">
    <source>
        <dbReference type="ARBA" id="ARBA00022729"/>
    </source>
</evidence>
<evidence type="ECO:0000256" key="6">
    <source>
        <dbReference type="ARBA" id="ARBA00022741"/>
    </source>
</evidence>
<dbReference type="InterPro" id="IPR024788">
    <property type="entry name" value="Malectin-like_Carb-bd_dom"/>
</dbReference>
<evidence type="ECO:0000256" key="13">
    <source>
        <dbReference type="SAM" id="Phobius"/>
    </source>
</evidence>
<keyword evidence="16" id="KW-0675">Receptor</keyword>
<dbReference type="Gene3D" id="2.60.120.430">
    <property type="entry name" value="Galactose-binding lectin"/>
    <property type="match status" value="2"/>
</dbReference>
<keyword evidence="8 12" id="KW-0067">ATP-binding</keyword>
<name>A0AAV9D9P7_ACOCL</name>
<evidence type="ECO:0000256" key="11">
    <source>
        <dbReference type="ARBA" id="ARBA00023180"/>
    </source>
</evidence>
<evidence type="ECO:0000256" key="8">
    <source>
        <dbReference type="ARBA" id="ARBA00022840"/>
    </source>
</evidence>
<dbReference type="SUPFAM" id="SSF56112">
    <property type="entry name" value="Protein kinase-like (PK-like)"/>
    <property type="match status" value="1"/>
</dbReference>
<dbReference type="Proteomes" id="UP001180020">
    <property type="component" value="Unassembled WGS sequence"/>
</dbReference>
<gene>
    <name evidence="16" type="ORF">QJS10_CPB15g00750</name>
</gene>
<evidence type="ECO:0000256" key="9">
    <source>
        <dbReference type="ARBA" id="ARBA00022989"/>
    </source>
</evidence>
<feature type="chain" id="PRO_5043462850" evidence="14">
    <location>
        <begin position="18"/>
        <end position="780"/>
    </location>
</feature>
<keyword evidence="17" id="KW-1185">Reference proteome</keyword>
<accession>A0AAV9D9P7</accession>
<keyword evidence="2" id="KW-0723">Serine/threonine-protein kinase</keyword>
<evidence type="ECO:0000256" key="2">
    <source>
        <dbReference type="ARBA" id="ARBA00022527"/>
    </source>
</evidence>
<keyword evidence="4 13" id="KW-0812">Transmembrane</keyword>
<proteinExistence type="predicted"/>
<feature type="transmembrane region" description="Helical" evidence="13">
    <location>
        <begin position="404"/>
        <end position="428"/>
    </location>
</feature>
<feature type="binding site" evidence="12">
    <location>
        <position position="518"/>
    </location>
    <ligand>
        <name>ATP</name>
        <dbReference type="ChEBI" id="CHEBI:30616"/>
    </ligand>
</feature>
<dbReference type="FunFam" id="1.10.510.10:FF:000252">
    <property type="entry name" value="Receptor-like protein kinase FERONIA"/>
    <property type="match status" value="1"/>
</dbReference>
<dbReference type="PROSITE" id="PS50011">
    <property type="entry name" value="PROTEIN_KINASE_DOM"/>
    <property type="match status" value="1"/>
</dbReference>
<keyword evidence="9 13" id="KW-1133">Transmembrane helix</keyword>
<dbReference type="InterPro" id="IPR000719">
    <property type="entry name" value="Prot_kinase_dom"/>
</dbReference>
<dbReference type="GO" id="GO:0005524">
    <property type="term" value="F:ATP binding"/>
    <property type="evidence" value="ECO:0007669"/>
    <property type="project" value="UniProtKB-UniRule"/>
</dbReference>
<evidence type="ECO:0000256" key="4">
    <source>
        <dbReference type="ARBA" id="ARBA00022692"/>
    </source>
</evidence>
<comment type="subcellular location">
    <subcellularLocation>
        <location evidence="1">Membrane</location>
        <topology evidence="1">Single-pass type I membrane protein</topology>
    </subcellularLocation>
</comment>
<dbReference type="InterPro" id="IPR011009">
    <property type="entry name" value="Kinase-like_dom_sf"/>
</dbReference>
<evidence type="ECO:0000256" key="12">
    <source>
        <dbReference type="PROSITE-ProRule" id="PRU10141"/>
    </source>
</evidence>
<keyword evidence="6 12" id="KW-0547">Nucleotide-binding</keyword>
<evidence type="ECO:0000256" key="3">
    <source>
        <dbReference type="ARBA" id="ARBA00022679"/>
    </source>
</evidence>
<feature type="signal peptide" evidence="14">
    <location>
        <begin position="1"/>
        <end position="17"/>
    </location>
</feature>
<dbReference type="InterPro" id="IPR008271">
    <property type="entry name" value="Ser/Thr_kinase_AS"/>
</dbReference>
<dbReference type="Gene3D" id="1.10.510.10">
    <property type="entry name" value="Transferase(Phosphotransferase) domain 1"/>
    <property type="match status" value="1"/>
</dbReference>
<dbReference type="PROSITE" id="PS00108">
    <property type="entry name" value="PROTEIN_KINASE_ST"/>
    <property type="match status" value="1"/>
</dbReference>
<evidence type="ECO:0000313" key="16">
    <source>
        <dbReference type="EMBL" id="KAK1296888.1"/>
    </source>
</evidence>
<dbReference type="Gene3D" id="3.30.200.20">
    <property type="entry name" value="Phosphorylase Kinase, domain 1"/>
    <property type="match status" value="1"/>
</dbReference>
<evidence type="ECO:0000313" key="17">
    <source>
        <dbReference type="Proteomes" id="UP001180020"/>
    </source>
</evidence>
<keyword evidence="3" id="KW-0808">Transferase</keyword>
<dbReference type="InterPro" id="IPR045272">
    <property type="entry name" value="ANXUR1/2-like"/>
</dbReference>
<dbReference type="CDD" id="cd14066">
    <property type="entry name" value="STKc_IRAK"/>
    <property type="match status" value="1"/>
</dbReference>
<comment type="caution">
    <text evidence="16">The sequence shown here is derived from an EMBL/GenBank/DDBJ whole genome shotgun (WGS) entry which is preliminary data.</text>
</comment>
<dbReference type="EMBL" id="JAUJYO010000015">
    <property type="protein sequence ID" value="KAK1296888.1"/>
    <property type="molecule type" value="Genomic_DNA"/>
</dbReference>
<reference evidence="16" key="1">
    <citation type="journal article" date="2023" name="Nat. Commun.">
        <title>Diploid and tetraploid genomes of Acorus and the evolution of monocots.</title>
        <authorList>
            <person name="Ma L."/>
            <person name="Liu K.W."/>
            <person name="Li Z."/>
            <person name="Hsiao Y.Y."/>
            <person name="Qi Y."/>
            <person name="Fu T."/>
            <person name="Tang G.D."/>
            <person name="Zhang D."/>
            <person name="Sun W.H."/>
            <person name="Liu D.K."/>
            <person name="Li Y."/>
            <person name="Chen G.Z."/>
            <person name="Liu X.D."/>
            <person name="Liao X.Y."/>
            <person name="Jiang Y.T."/>
            <person name="Yu X."/>
            <person name="Hao Y."/>
            <person name="Huang J."/>
            <person name="Zhao X.W."/>
            <person name="Ke S."/>
            <person name="Chen Y.Y."/>
            <person name="Wu W.L."/>
            <person name="Hsu J.L."/>
            <person name="Lin Y.F."/>
            <person name="Huang M.D."/>
            <person name="Li C.Y."/>
            <person name="Huang L."/>
            <person name="Wang Z.W."/>
            <person name="Zhao X."/>
            <person name="Zhong W.Y."/>
            <person name="Peng D.H."/>
            <person name="Ahmad S."/>
            <person name="Lan S."/>
            <person name="Zhang J.S."/>
            <person name="Tsai W.C."/>
            <person name="Van de Peer Y."/>
            <person name="Liu Z.J."/>
        </authorList>
    </citation>
    <scope>NUCLEOTIDE SEQUENCE</scope>
    <source>
        <strain evidence="16">CP</strain>
    </source>
</reference>
<organism evidence="16 17">
    <name type="scientific">Acorus calamus</name>
    <name type="common">Sweet flag</name>
    <dbReference type="NCBI Taxonomy" id="4465"/>
    <lineage>
        <taxon>Eukaryota</taxon>
        <taxon>Viridiplantae</taxon>
        <taxon>Streptophyta</taxon>
        <taxon>Embryophyta</taxon>
        <taxon>Tracheophyta</taxon>
        <taxon>Spermatophyta</taxon>
        <taxon>Magnoliopsida</taxon>
        <taxon>Liliopsida</taxon>
        <taxon>Acoraceae</taxon>
        <taxon>Acorus</taxon>
    </lineage>
</organism>
<dbReference type="GO" id="GO:0005886">
    <property type="term" value="C:plasma membrane"/>
    <property type="evidence" value="ECO:0007669"/>
    <property type="project" value="TreeGrafter"/>
</dbReference>
<dbReference type="Pfam" id="PF12819">
    <property type="entry name" value="Malectin_like"/>
    <property type="match status" value="1"/>
</dbReference>
<dbReference type="GO" id="GO:0004674">
    <property type="term" value="F:protein serine/threonine kinase activity"/>
    <property type="evidence" value="ECO:0007669"/>
    <property type="project" value="UniProtKB-KW"/>
</dbReference>
<dbReference type="Pfam" id="PF07714">
    <property type="entry name" value="PK_Tyr_Ser-Thr"/>
    <property type="match status" value="1"/>
</dbReference>
<dbReference type="GO" id="GO:0004714">
    <property type="term" value="F:transmembrane receptor protein tyrosine kinase activity"/>
    <property type="evidence" value="ECO:0007669"/>
    <property type="project" value="InterPro"/>
</dbReference>
<reference evidence="16" key="2">
    <citation type="submission" date="2023-06" db="EMBL/GenBank/DDBJ databases">
        <authorList>
            <person name="Ma L."/>
            <person name="Liu K.-W."/>
            <person name="Li Z."/>
            <person name="Hsiao Y.-Y."/>
            <person name="Qi Y."/>
            <person name="Fu T."/>
            <person name="Tang G."/>
            <person name="Zhang D."/>
            <person name="Sun W.-H."/>
            <person name="Liu D.-K."/>
            <person name="Li Y."/>
            <person name="Chen G.-Z."/>
            <person name="Liu X.-D."/>
            <person name="Liao X.-Y."/>
            <person name="Jiang Y.-T."/>
            <person name="Yu X."/>
            <person name="Hao Y."/>
            <person name="Huang J."/>
            <person name="Zhao X.-W."/>
            <person name="Ke S."/>
            <person name="Chen Y.-Y."/>
            <person name="Wu W.-L."/>
            <person name="Hsu J.-L."/>
            <person name="Lin Y.-F."/>
            <person name="Huang M.-D."/>
            <person name="Li C.-Y."/>
            <person name="Huang L."/>
            <person name="Wang Z.-W."/>
            <person name="Zhao X."/>
            <person name="Zhong W.-Y."/>
            <person name="Peng D.-H."/>
            <person name="Ahmad S."/>
            <person name="Lan S."/>
            <person name="Zhang J.-S."/>
            <person name="Tsai W.-C."/>
            <person name="Van De Peer Y."/>
            <person name="Liu Z.-J."/>
        </authorList>
    </citation>
    <scope>NUCLEOTIDE SEQUENCE</scope>
    <source>
        <strain evidence="16">CP</strain>
        <tissue evidence="16">Leaves</tissue>
    </source>
</reference>
<dbReference type="AlphaFoldDB" id="A0AAV9D9P7"/>
<sequence>MFNPSLLLLLLLVSSSASPTPLDNYLLDCGSATSAATTATDDGRVFVSDATPTPNFTLSNDPNLSVADPNPSPGTSNLHRTARIFTAPSSYVFNIKTNGTHVIRFHFHAFSSKDYNLSSAEFEVSAFGFPLFFKNRDDSMRLKEYFIKLDRGNLVITFRPANKSTFAFVNAIEVFSAPDDLFADSAGSVGNPDSAVYNELSTQVLESLYRINVGGPKITAFNDSLWRSWTPDGGYLKTPVSKARSLAFQGRIAYQSGGAGRDIAPDNVYATARHMNYSGGARASDFNLTWDFDVGRDSRHLVRLHFCDVVSISLNQLYFDVYINGFSAVKNLDLSVLTFQTLASPYYVDFLVDSDPSARISVSVGPSDRILPSNVDAILNGLEIMRLYDAFTLDAQRTKSLSSALLALLLGCITFICLAMLVLGVILFKLNNKRGRRSSDEAVNEIAVSAACTGSWYGRLSKAIEAPPTPNFDLARKISLPDVLLATNNFHNDALIGSGGFGNVYKGFLKDGTTVAVKRGVPGSKQGLAEFRREVAVLSKIRHHHLVSLIGYCEERAEMILVYQFMSKGPLRDHLYGAQSRTYACLPWKRRVEICIGAAQGLHYLHTGTARGPIIHRDVKPTNILLDEDYKAKVADFGLSRCGPRVDQTHVSTGVKGSFGYLDPEYFKTQRLTEKSDVYSFGVVMLEVLCARPAIDGSLSWEEVNLAEWGMQWQKKGLLERIVDPRLKGTIDAESLRKFGETAEKCLAQHGTDRPTMGDVLWNLEGVLQMQVMAMKRERA</sequence>
<keyword evidence="7 16" id="KW-0418">Kinase</keyword>
<dbReference type="InterPro" id="IPR001245">
    <property type="entry name" value="Ser-Thr/Tyr_kinase_cat_dom"/>
</dbReference>
<evidence type="ECO:0000259" key="15">
    <source>
        <dbReference type="PROSITE" id="PS50011"/>
    </source>
</evidence>
<feature type="domain" description="Protein kinase" evidence="15">
    <location>
        <begin position="490"/>
        <end position="768"/>
    </location>
</feature>
<protein>
    <submittedName>
        <fullName evidence="16">Receptor-like protein kinase</fullName>
    </submittedName>
</protein>
<dbReference type="FunFam" id="2.60.120.430:FF:000001">
    <property type="entry name" value="Receptor-like protein kinase FERONIA"/>
    <property type="match status" value="1"/>
</dbReference>
<evidence type="ECO:0000256" key="10">
    <source>
        <dbReference type="ARBA" id="ARBA00023136"/>
    </source>
</evidence>
<dbReference type="PROSITE" id="PS00107">
    <property type="entry name" value="PROTEIN_KINASE_ATP"/>
    <property type="match status" value="1"/>
</dbReference>
<dbReference type="FunFam" id="3.30.200.20:FF:000039">
    <property type="entry name" value="receptor-like protein kinase FERONIA"/>
    <property type="match status" value="1"/>
</dbReference>
<dbReference type="PANTHER" id="PTHR27003:SF398">
    <property type="entry name" value="PROTEIN KINASE DOMAIN-CONTAINING PROTEIN"/>
    <property type="match status" value="1"/>
</dbReference>
<dbReference type="SMART" id="SM00220">
    <property type="entry name" value="S_TKc"/>
    <property type="match status" value="1"/>
</dbReference>
<evidence type="ECO:0000256" key="14">
    <source>
        <dbReference type="SAM" id="SignalP"/>
    </source>
</evidence>
<keyword evidence="11" id="KW-0325">Glycoprotein</keyword>
<dbReference type="PANTHER" id="PTHR27003">
    <property type="entry name" value="OS07G0166700 PROTEIN"/>
    <property type="match status" value="1"/>
</dbReference>
<evidence type="ECO:0000256" key="1">
    <source>
        <dbReference type="ARBA" id="ARBA00004479"/>
    </source>
</evidence>
<dbReference type="InterPro" id="IPR017441">
    <property type="entry name" value="Protein_kinase_ATP_BS"/>
</dbReference>
<keyword evidence="5 14" id="KW-0732">Signal</keyword>
<dbReference type="GO" id="GO:0009506">
    <property type="term" value="C:plasmodesma"/>
    <property type="evidence" value="ECO:0007669"/>
    <property type="project" value="TreeGrafter"/>
</dbReference>
<evidence type="ECO:0000256" key="7">
    <source>
        <dbReference type="ARBA" id="ARBA00022777"/>
    </source>
</evidence>
<keyword evidence="10 13" id="KW-0472">Membrane</keyword>